<feature type="transmembrane region" description="Helical" evidence="6">
    <location>
        <begin position="145"/>
        <end position="168"/>
    </location>
</feature>
<keyword evidence="3 6" id="KW-0812">Transmembrane</keyword>
<keyword evidence="2" id="KW-0813">Transport</keyword>
<dbReference type="Proteomes" id="UP000051621">
    <property type="component" value="Unassembled WGS sequence"/>
</dbReference>
<feature type="transmembrane region" description="Helical" evidence="6">
    <location>
        <begin position="205"/>
        <end position="224"/>
    </location>
</feature>
<feature type="transmembrane region" description="Helical" evidence="6">
    <location>
        <begin position="230"/>
        <end position="250"/>
    </location>
</feature>
<evidence type="ECO:0000256" key="4">
    <source>
        <dbReference type="ARBA" id="ARBA00022989"/>
    </source>
</evidence>
<dbReference type="PANTHER" id="PTHR42718">
    <property type="entry name" value="MAJOR FACILITATOR SUPERFAMILY MULTIDRUG TRANSPORTER MFSC"/>
    <property type="match status" value="1"/>
</dbReference>
<evidence type="ECO:0000313" key="8">
    <source>
        <dbReference type="EMBL" id="KRL00822.1"/>
    </source>
</evidence>
<dbReference type="PROSITE" id="PS50850">
    <property type="entry name" value="MFS"/>
    <property type="match status" value="1"/>
</dbReference>
<dbReference type="Pfam" id="PF07690">
    <property type="entry name" value="MFS_1"/>
    <property type="match status" value="1"/>
</dbReference>
<feature type="transmembrane region" description="Helical" evidence="6">
    <location>
        <begin position="270"/>
        <end position="291"/>
    </location>
</feature>
<evidence type="ECO:0000256" key="1">
    <source>
        <dbReference type="ARBA" id="ARBA00004651"/>
    </source>
</evidence>
<keyword evidence="4 6" id="KW-1133">Transmembrane helix</keyword>
<dbReference type="InterPro" id="IPR020846">
    <property type="entry name" value="MFS_dom"/>
</dbReference>
<dbReference type="PANTHER" id="PTHR42718:SF24">
    <property type="entry name" value="MAJOR FACILITATOR SUPERFAMILY (MFS) PROFILE DOMAIN-CONTAINING PROTEIN"/>
    <property type="match status" value="1"/>
</dbReference>
<evidence type="ECO:0000259" key="7">
    <source>
        <dbReference type="PROSITE" id="PS50850"/>
    </source>
</evidence>
<accession>A0A0R1LYS4</accession>
<comment type="subcellular location">
    <subcellularLocation>
        <location evidence="1">Cell membrane</location>
        <topology evidence="1">Multi-pass membrane protein</topology>
    </subcellularLocation>
</comment>
<feature type="domain" description="Major facilitator superfamily (MFS) profile" evidence="7">
    <location>
        <begin position="18"/>
        <end position="459"/>
    </location>
</feature>
<evidence type="ECO:0000256" key="2">
    <source>
        <dbReference type="ARBA" id="ARBA00022448"/>
    </source>
</evidence>
<dbReference type="Gene3D" id="1.20.1250.20">
    <property type="entry name" value="MFS general substrate transporter like domains"/>
    <property type="match status" value="1"/>
</dbReference>
<dbReference type="AlphaFoldDB" id="A0A0R1LYS4"/>
<feature type="transmembrane region" description="Helical" evidence="6">
    <location>
        <begin position="55"/>
        <end position="76"/>
    </location>
</feature>
<sequence>MSYKMEEKELHGIKRTIFVWTLLAGTFTMSISQSSLSTAYPTLMHYFGVDAPTIQWLTTGFMLIMCVMMPLSPWLLNNFSFKKIYLSVLLIFMVGTVMIIMAPNFILALLGRALEAVAVGVLFPSFQTVLLTITPVKKRPSVMGLAGLVMGSALACGPIISGIILNYLSWQSLFGFFLFVIAIVFVSALFNIYDVLPRQHSGFDFISVIASFGLIGILYVVQTYGSKLEMTPALLVLLILSLAFTAYFIYRQFTLKEPLLKLRVMRVVNFDLAVLLTGIAYISLIVVTVVYPLYYQKILHTSVLVSGLALVPPAILLSILNPLTGKLTEKIGFKKTLLIGMAMLVCGWGALVVFAGNLTLVSMIIFAMLIEGGNAFVMMPATTLGANSLAESQISHGTAIITTVRQLLGALGVTVATLILAAGSGSISSVNGYRNAFIFFCLLEIIGFILACAIRQTKDNK</sequence>
<comment type="caution">
    <text evidence="8">The sequence shown here is derived from an EMBL/GenBank/DDBJ whole genome shotgun (WGS) entry which is preliminary data.</text>
</comment>
<gene>
    <name evidence="8" type="ORF">FC81_GL001655</name>
</gene>
<dbReference type="EMBL" id="AZEF01000032">
    <property type="protein sequence ID" value="KRL00822.1"/>
    <property type="molecule type" value="Genomic_DNA"/>
</dbReference>
<feature type="transmembrane region" description="Helical" evidence="6">
    <location>
        <begin position="88"/>
        <end position="110"/>
    </location>
</feature>
<organism evidence="8 9">
    <name type="scientific">Liquorilactobacillus capillatus DSM 19910</name>
    <dbReference type="NCBI Taxonomy" id="1423731"/>
    <lineage>
        <taxon>Bacteria</taxon>
        <taxon>Bacillati</taxon>
        <taxon>Bacillota</taxon>
        <taxon>Bacilli</taxon>
        <taxon>Lactobacillales</taxon>
        <taxon>Lactobacillaceae</taxon>
        <taxon>Liquorilactobacillus</taxon>
    </lineage>
</organism>
<dbReference type="PATRIC" id="fig|1423731.3.peg.1696"/>
<dbReference type="GO" id="GO:0005886">
    <property type="term" value="C:plasma membrane"/>
    <property type="evidence" value="ECO:0007669"/>
    <property type="project" value="UniProtKB-SubCell"/>
</dbReference>
<dbReference type="GO" id="GO:0022857">
    <property type="term" value="F:transmembrane transporter activity"/>
    <property type="evidence" value="ECO:0007669"/>
    <property type="project" value="InterPro"/>
</dbReference>
<feature type="transmembrane region" description="Helical" evidence="6">
    <location>
        <begin position="336"/>
        <end position="355"/>
    </location>
</feature>
<feature type="transmembrane region" description="Helical" evidence="6">
    <location>
        <begin position="174"/>
        <end position="193"/>
    </location>
</feature>
<protein>
    <submittedName>
        <fullName evidence="8">Multidrug resistance protein B</fullName>
    </submittedName>
</protein>
<dbReference type="InterPro" id="IPR011701">
    <property type="entry name" value="MFS"/>
</dbReference>
<feature type="transmembrane region" description="Helical" evidence="6">
    <location>
        <begin position="116"/>
        <end position="133"/>
    </location>
</feature>
<reference evidence="8 9" key="1">
    <citation type="journal article" date="2015" name="Genome Announc.">
        <title>Expanding the biotechnology potential of lactobacilli through comparative genomics of 213 strains and associated genera.</title>
        <authorList>
            <person name="Sun Z."/>
            <person name="Harris H.M."/>
            <person name="McCann A."/>
            <person name="Guo C."/>
            <person name="Argimon S."/>
            <person name="Zhang W."/>
            <person name="Yang X."/>
            <person name="Jeffery I.B."/>
            <person name="Cooney J.C."/>
            <person name="Kagawa T.F."/>
            <person name="Liu W."/>
            <person name="Song Y."/>
            <person name="Salvetti E."/>
            <person name="Wrobel A."/>
            <person name="Rasinkangas P."/>
            <person name="Parkhill J."/>
            <person name="Rea M.C."/>
            <person name="O'Sullivan O."/>
            <person name="Ritari J."/>
            <person name="Douillard F.P."/>
            <person name="Paul Ross R."/>
            <person name="Yang R."/>
            <person name="Briner A.E."/>
            <person name="Felis G.E."/>
            <person name="de Vos W.M."/>
            <person name="Barrangou R."/>
            <person name="Klaenhammer T.R."/>
            <person name="Caufield P.W."/>
            <person name="Cui Y."/>
            <person name="Zhang H."/>
            <person name="O'Toole P.W."/>
        </authorList>
    </citation>
    <scope>NUCLEOTIDE SEQUENCE [LARGE SCALE GENOMIC DNA]</scope>
    <source>
        <strain evidence="8 9">DSM 19910</strain>
    </source>
</reference>
<keyword evidence="5 6" id="KW-0472">Membrane</keyword>
<evidence type="ECO:0000256" key="5">
    <source>
        <dbReference type="ARBA" id="ARBA00023136"/>
    </source>
</evidence>
<feature type="transmembrane region" description="Helical" evidence="6">
    <location>
        <begin position="436"/>
        <end position="454"/>
    </location>
</feature>
<evidence type="ECO:0000256" key="6">
    <source>
        <dbReference type="SAM" id="Phobius"/>
    </source>
</evidence>
<dbReference type="STRING" id="1423731.FC81_GL001655"/>
<feature type="transmembrane region" description="Helical" evidence="6">
    <location>
        <begin position="407"/>
        <end position="430"/>
    </location>
</feature>
<dbReference type="Gene3D" id="1.20.1720.10">
    <property type="entry name" value="Multidrug resistance protein D"/>
    <property type="match status" value="1"/>
</dbReference>
<proteinExistence type="predicted"/>
<dbReference type="InterPro" id="IPR036259">
    <property type="entry name" value="MFS_trans_sf"/>
</dbReference>
<keyword evidence="9" id="KW-1185">Reference proteome</keyword>
<feature type="transmembrane region" description="Helical" evidence="6">
    <location>
        <begin position="361"/>
        <end position="386"/>
    </location>
</feature>
<evidence type="ECO:0000313" key="9">
    <source>
        <dbReference type="Proteomes" id="UP000051621"/>
    </source>
</evidence>
<evidence type="ECO:0000256" key="3">
    <source>
        <dbReference type="ARBA" id="ARBA00022692"/>
    </source>
</evidence>
<dbReference type="SUPFAM" id="SSF103473">
    <property type="entry name" value="MFS general substrate transporter"/>
    <property type="match status" value="1"/>
</dbReference>
<name>A0A0R1LYS4_9LACO</name>
<feature type="transmembrane region" description="Helical" evidence="6">
    <location>
        <begin position="303"/>
        <end position="324"/>
    </location>
</feature>